<keyword evidence="2 4" id="KW-0863">Zinc-finger</keyword>
<feature type="region of interest" description="Disordered" evidence="6">
    <location>
        <begin position="265"/>
        <end position="291"/>
    </location>
</feature>
<accession>A0AAE1W4Y9</accession>
<evidence type="ECO:0000313" key="9">
    <source>
        <dbReference type="Proteomes" id="UP001289374"/>
    </source>
</evidence>
<evidence type="ECO:0000256" key="5">
    <source>
        <dbReference type="SAM" id="Coils"/>
    </source>
</evidence>
<protein>
    <submittedName>
        <fullName evidence="8">BOI-related E3 ubiquitin-protein ligase 3</fullName>
    </submittedName>
</protein>
<dbReference type="Proteomes" id="UP001289374">
    <property type="component" value="Unassembled WGS sequence"/>
</dbReference>
<dbReference type="InterPro" id="IPR001841">
    <property type="entry name" value="Znf_RING"/>
</dbReference>
<dbReference type="Gene3D" id="3.30.40.10">
    <property type="entry name" value="Zinc/RING finger domain, C3HC4 (zinc finger)"/>
    <property type="match status" value="1"/>
</dbReference>
<dbReference type="EMBL" id="JACGWL010000015">
    <property type="protein sequence ID" value="KAK4386832.1"/>
    <property type="molecule type" value="Genomic_DNA"/>
</dbReference>
<evidence type="ECO:0000256" key="1">
    <source>
        <dbReference type="ARBA" id="ARBA00022723"/>
    </source>
</evidence>
<keyword evidence="5" id="KW-0175">Coiled coil</keyword>
<proteinExistence type="predicted"/>
<dbReference type="PROSITE" id="PS50089">
    <property type="entry name" value="ZF_RING_2"/>
    <property type="match status" value="1"/>
</dbReference>
<reference evidence="8" key="2">
    <citation type="journal article" date="2024" name="Plant">
        <title>Genomic evolution and insights into agronomic trait innovations of Sesamum species.</title>
        <authorList>
            <person name="Miao H."/>
            <person name="Wang L."/>
            <person name="Qu L."/>
            <person name="Liu H."/>
            <person name="Sun Y."/>
            <person name="Le M."/>
            <person name="Wang Q."/>
            <person name="Wei S."/>
            <person name="Zheng Y."/>
            <person name="Lin W."/>
            <person name="Duan Y."/>
            <person name="Cao H."/>
            <person name="Xiong S."/>
            <person name="Wang X."/>
            <person name="Wei L."/>
            <person name="Li C."/>
            <person name="Ma Q."/>
            <person name="Ju M."/>
            <person name="Zhao R."/>
            <person name="Li G."/>
            <person name="Mu C."/>
            <person name="Tian Q."/>
            <person name="Mei H."/>
            <person name="Zhang T."/>
            <person name="Gao T."/>
            <person name="Zhang H."/>
        </authorList>
    </citation>
    <scope>NUCLEOTIDE SEQUENCE</scope>
    <source>
        <strain evidence="8">K16</strain>
    </source>
</reference>
<evidence type="ECO:0000256" key="6">
    <source>
        <dbReference type="SAM" id="MobiDB-lite"/>
    </source>
</evidence>
<dbReference type="GO" id="GO:0043067">
    <property type="term" value="P:regulation of programmed cell death"/>
    <property type="evidence" value="ECO:0007669"/>
    <property type="project" value="TreeGrafter"/>
</dbReference>
<keyword evidence="9" id="KW-1185">Reference proteome</keyword>
<keyword evidence="1" id="KW-0479">Metal-binding</keyword>
<name>A0AAE1W4Y9_9LAMI</name>
<dbReference type="GO" id="GO:0008270">
    <property type="term" value="F:zinc ion binding"/>
    <property type="evidence" value="ECO:0007669"/>
    <property type="project" value="UniProtKB-KW"/>
</dbReference>
<sequence length="344" mass="38117">MAVEARHLNLFPPQALGNRELAMNGVEDNGNVYGTSMGYGLVAPLSGRTTAAEFVVPMYGSAITGTHAAKTAVMKSDSGLTYIPPSRKRSREAINFPLSSSPTAVQNQCVNNRCGSFTFLGETSRFRSNSSNWKSIDSLLNMYTEKVRMEIEERRKRYCRRIAAALEENIMKKLKAKEEEIDKIGKLNWALEERVKSLCVENQIWRDLAQTNEATANALRCNLEQVLAQVQDEQQRQCNRTDDADLIDDAQSCCGSNFEKIDHRTSAESASTDARDRDNNNATDGCTGPSSRNRMCRSCEKEESCVLLLPCRHLCLCTVCGSTLHICPVCNSPKTASVHVNLSS</sequence>
<gene>
    <name evidence="8" type="ORF">Sango_2553800</name>
</gene>
<evidence type="ECO:0000256" key="3">
    <source>
        <dbReference type="ARBA" id="ARBA00022833"/>
    </source>
</evidence>
<dbReference type="AlphaFoldDB" id="A0AAE1W4Y9"/>
<comment type="caution">
    <text evidence="8">The sequence shown here is derived from an EMBL/GenBank/DDBJ whole genome shotgun (WGS) entry which is preliminary data.</text>
</comment>
<evidence type="ECO:0000256" key="2">
    <source>
        <dbReference type="ARBA" id="ARBA00022771"/>
    </source>
</evidence>
<dbReference type="InterPro" id="IPR013083">
    <property type="entry name" value="Znf_RING/FYVE/PHD"/>
</dbReference>
<evidence type="ECO:0000256" key="4">
    <source>
        <dbReference type="PROSITE-ProRule" id="PRU00175"/>
    </source>
</evidence>
<feature type="coiled-coil region" evidence="5">
    <location>
        <begin position="148"/>
        <end position="183"/>
    </location>
</feature>
<reference evidence="8" key="1">
    <citation type="submission" date="2020-06" db="EMBL/GenBank/DDBJ databases">
        <authorList>
            <person name="Li T."/>
            <person name="Hu X."/>
            <person name="Zhang T."/>
            <person name="Song X."/>
            <person name="Zhang H."/>
            <person name="Dai N."/>
            <person name="Sheng W."/>
            <person name="Hou X."/>
            <person name="Wei L."/>
        </authorList>
    </citation>
    <scope>NUCLEOTIDE SEQUENCE</scope>
    <source>
        <strain evidence="8">K16</strain>
        <tissue evidence="8">Leaf</tissue>
    </source>
</reference>
<evidence type="ECO:0000259" key="7">
    <source>
        <dbReference type="PROSITE" id="PS50089"/>
    </source>
</evidence>
<dbReference type="GO" id="GO:0004842">
    <property type="term" value="F:ubiquitin-protein transferase activity"/>
    <property type="evidence" value="ECO:0007669"/>
    <property type="project" value="TreeGrafter"/>
</dbReference>
<dbReference type="CDD" id="cd16649">
    <property type="entry name" value="mRING-HC-C3HC5_CGRF1-like"/>
    <property type="match status" value="1"/>
</dbReference>
<dbReference type="Pfam" id="PF13920">
    <property type="entry name" value="zf-C3HC4_3"/>
    <property type="match status" value="1"/>
</dbReference>
<feature type="domain" description="RING-type" evidence="7">
    <location>
        <begin position="296"/>
        <end position="331"/>
    </location>
</feature>
<dbReference type="PANTHER" id="PTHR42647:SF12">
    <property type="entry name" value="BOI-RELATED E3 UBIQUITIN-PROTEIN LIGASE 2-RELATED"/>
    <property type="match status" value="1"/>
</dbReference>
<keyword evidence="3" id="KW-0862">Zinc</keyword>
<organism evidence="8 9">
    <name type="scientific">Sesamum angolense</name>
    <dbReference type="NCBI Taxonomy" id="2727404"/>
    <lineage>
        <taxon>Eukaryota</taxon>
        <taxon>Viridiplantae</taxon>
        <taxon>Streptophyta</taxon>
        <taxon>Embryophyta</taxon>
        <taxon>Tracheophyta</taxon>
        <taxon>Spermatophyta</taxon>
        <taxon>Magnoliopsida</taxon>
        <taxon>eudicotyledons</taxon>
        <taxon>Gunneridae</taxon>
        <taxon>Pentapetalae</taxon>
        <taxon>asterids</taxon>
        <taxon>lamiids</taxon>
        <taxon>Lamiales</taxon>
        <taxon>Pedaliaceae</taxon>
        <taxon>Sesamum</taxon>
    </lineage>
</organism>
<evidence type="ECO:0000313" key="8">
    <source>
        <dbReference type="EMBL" id="KAK4386832.1"/>
    </source>
</evidence>
<dbReference type="PANTHER" id="PTHR42647">
    <property type="entry name" value="SBP (S-RIBONUCLEASE BINDING PROTEIN) FAMILY PROTEIN"/>
    <property type="match status" value="1"/>
</dbReference>